<dbReference type="PROSITE" id="PS51421">
    <property type="entry name" value="RAS"/>
    <property type="match status" value="1"/>
</dbReference>
<comment type="caution">
    <text evidence="2">The sequence shown here is derived from an EMBL/GenBank/DDBJ whole genome shotgun (WGS) entry which is preliminary data.</text>
</comment>
<dbReference type="FunFam" id="3.40.50.300:FF:000808">
    <property type="entry name" value="Small GTP-binding protein, putative"/>
    <property type="match status" value="1"/>
</dbReference>
<dbReference type="OrthoDB" id="63533at2759"/>
<name>A0A1R2CEW5_9CILI</name>
<dbReference type="SMART" id="SM00174">
    <property type="entry name" value="RHO"/>
    <property type="match status" value="1"/>
</dbReference>
<dbReference type="Proteomes" id="UP000187209">
    <property type="component" value="Unassembled WGS sequence"/>
</dbReference>
<dbReference type="NCBIfam" id="TIGR00231">
    <property type="entry name" value="small_GTP"/>
    <property type="match status" value="1"/>
</dbReference>
<sequence>MESEEYQAKVVLIGDTGVGKSSLLDMFIINTFKPNQDSTVGGSFKSKEVYIGTKVIKLNIWDTAGQERYQSLTKMYCRGASVAILVYDITKKDTFDHLRKWHEIVLESGNNDIIFAVVGNKEDLIDREEVKLEEARGFAKKIGGFYRKTSARTGVGIERLFESVGYKLLPGEINSRQSSQKIEQISLSQPVPPSSKCCS</sequence>
<evidence type="ECO:0000256" key="1">
    <source>
        <dbReference type="ARBA" id="ARBA00022741"/>
    </source>
</evidence>
<proteinExistence type="predicted"/>
<keyword evidence="1" id="KW-0547">Nucleotide-binding</keyword>
<dbReference type="PROSITE" id="PS51419">
    <property type="entry name" value="RAB"/>
    <property type="match status" value="1"/>
</dbReference>
<organism evidence="2 3">
    <name type="scientific">Stentor coeruleus</name>
    <dbReference type="NCBI Taxonomy" id="5963"/>
    <lineage>
        <taxon>Eukaryota</taxon>
        <taxon>Sar</taxon>
        <taxon>Alveolata</taxon>
        <taxon>Ciliophora</taxon>
        <taxon>Postciliodesmatophora</taxon>
        <taxon>Heterotrichea</taxon>
        <taxon>Heterotrichida</taxon>
        <taxon>Stentoridae</taxon>
        <taxon>Stentor</taxon>
    </lineage>
</organism>
<dbReference type="SMART" id="SM00176">
    <property type="entry name" value="RAN"/>
    <property type="match status" value="1"/>
</dbReference>
<protein>
    <submittedName>
        <fullName evidence="2">Uncharacterized protein</fullName>
    </submittedName>
</protein>
<dbReference type="GO" id="GO:0005525">
    <property type="term" value="F:GTP binding"/>
    <property type="evidence" value="ECO:0007669"/>
    <property type="project" value="InterPro"/>
</dbReference>
<dbReference type="PANTHER" id="PTHR47978">
    <property type="match status" value="1"/>
</dbReference>
<dbReference type="EMBL" id="MPUH01000176">
    <property type="protein sequence ID" value="OMJ87486.1"/>
    <property type="molecule type" value="Genomic_DNA"/>
</dbReference>
<accession>A0A1R2CEW5</accession>
<dbReference type="SMART" id="SM00173">
    <property type="entry name" value="RAS"/>
    <property type="match status" value="1"/>
</dbReference>
<dbReference type="CDD" id="cd00154">
    <property type="entry name" value="Rab"/>
    <property type="match status" value="1"/>
</dbReference>
<dbReference type="InterPro" id="IPR001806">
    <property type="entry name" value="Small_GTPase"/>
</dbReference>
<dbReference type="Gene3D" id="3.40.50.300">
    <property type="entry name" value="P-loop containing nucleotide triphosphate hydrolases"/>
    <property type="match status" value="1"/>
</dbReference>
<dbReference type="SMART" id="SM00175">
    <property type="entry name" value="RAB"/>
    <property type="match status" value="1"/>
</dbReference>
<dbReference type="InterPro" id="IPR027417">
    <property type="entry name" value="P-loop_NTPase"/>
</dbReference>
<dbReference type="AlphaFoldDB" id="A0A1R2CEW5"/>
<evidence type="ECO:0000313" key="3">
    <source>
        <dbReference type="Proteomes" id="UP000187209"/>
    </source>
</evidence>
<reference evidence="2 3" key="1">
    <citation type="submission" date="2016-11" db="EMBL/GenBank/DDBJ databases">
        <title>The macronuclear genome of Stentor coeruleus: a giant cell with tiny introns.</title>
        <authorList>
            <person name="Slabodnick M."/>
            <person name="Ruby J.G."/>
            <person name="Reiff S.B."/>
            <person name="Swart E.C."/>
            <person name="Gosai S."/>
            <person name="Prabakaran S."/>
            <person name="Witkowska E."/>
            <person name="Larue G.E."/>
            <person name="Fisher S."/>
            <person name="Freeman R.M."/>
            <person name="Gunawardena J."/>
            <person name="Chu W."/>
            <person name="Stover N.A."/>
            <person name="Gregory B.D."/>
            <person name="Nowacki M."/>
            <person name="Derisi J."/>
            <person name="Roy S.W."/>
            <person name="Marshall W.F."/>
            <person name="Sood P."/>
        </authorList>
    </citation>
    <scope>NUCLEOTIDE SEQUENCE [LARGE SCALE GENOMIC DNA]</scope>
    <source>
        <strain evidence="2">WM001</strain>
    </source>
</reference>
<evidence type="ECO:0000313" key="2">
    <source>
        <dbReference type="EMBL" id="OMJ87486.1"/>
    </source>
</evidence>
<keyword evidence="3" id="KW-1185">Reference proteome</keyword>
<dbReference type="InterPro" id="IPR005225">
    <property type="entry name" value="Small_GTP-bd"/>
</dbReference>
<dbReference type="PRINTS" id="PR00449">
    <property type="entry name" value="RASTRNSFRMNG"/>
</dbReference>
<dbReference type="GO" id="GO:0003924">
    <property type="term" value="F:GTPase activity"/>
    <property type="evidence" value="ECO:0007669"/>
    <property type="project" value="InterPro"/>
</dbReference>
<dbReference type="Pfam" id="PF00071">
    <property type="entry name" value="Ras"/>
    <property type="match status" value="1"/>
</dbReference>
<gene>
    <name evidence="2" type="ORF">SteCoe_10821</name>
</gene>
<dbReference type="SUPFAM" id="SSF52540">
    <property type="entry name" value="P-loop containing nucleoside triphosphate hydrolases"/>
    <property type="match status" value="1"/>
</dbReference>